<gene>
    <name evidence="2" type="ORF">OBBRIDRAFT_797388</name>
</gene>
<dbReference type="InterPro" id="IPR036514">
    <property type="entry name" value="SGNH_hydro_sf"/>
</dbReference>
<protein>
    <recommendedName>
        <fullName evidence="4">Carbohydrate esterase family 16 protein</fullName>
    </recommendedName>
</protein>
<dbReference type="PANTHER" id="PTHR45648:SF22">
    <property type="entry name" value="GDSL LIPASE_ACYLHYDROLASE FAMILY PROTEIN (AFU_ORTHOLOGUE AFUA_4G14700)"/>
    <property type="match status" value="1"/>
</dbReference>
<proteinExistence type="predicted"/>
<dbReference type="OrthoDB" id="1600564at2759"/>
<evidence type="ECO:0008006" key="4">
    <source>
        <dbReference type="Google" id="ProtNLM"/>
    </source>
</evidence>
<reference evidence="2 3" key="1">
    <citation type="submission" date="2016-07" db="EMBL/GenBank/DDBJ databases">
        <title>Draft genome of the white-rot fungus Obba rivulosa 3A-2.</title>
        <authorList>
            <consortium name="DOE Joint Genome Institute"/>
            <person name="Miettinen O."/>
            <person name="Riley R."/>
            <person name="Acob R."/>
            <person name="Barry K."/>
            <person name="Cullen D."/>
            <person name="De Vries R."/>
            <person name="Hainaut M."/>
            <person name="Hatakka A."/>
            <person name="Henrissat B."/>
            <person name="Hilden K."/>
            <person name="Kuo R."/>
            <person name="Labutti K."/>
            <person name="Lipzen A."/>
            <person name="Makela M.R."/>
            <person name="Sandor L."/>
            <person name="Spatafora J.W."/>
            <person name="Grigoriev I.V."/>
            <person name="Hibbett D.S."/>
        </authorList>
    </citation>
    <scope>NUCLEOTIDE SEQUENCE [LARGE SCALE GENOMIC DNA]</scope>
    <source>
        <strain evidence="2 3">3A-2</strain>
    </source>
</reference>
<dbReference type="Pfam" id="PF00657">
    <property type="entry name" value="Lipase_GDSL"/>
    <property type="match status" value="1"/>
</dbReference>
<dbReference type="EMBL" id="KV722537">
    <property type="protein sequence ID" value="OCH86252.1"/>
    <property type="molecule type" value="Genomic_DNA"/>
</dbReference>
<evidence type="ECO:0000313" key="3">
    <source>
        <dbReference type="Proteomes" id="UP000250043"/>
    </source>
</evidence>
<dbReference type="SUPFAM" id="SSF52266">
    <property type="entry name" value="SGNH hydrolase"/>
    <property type="match status" value="1"/>
</dbReference>
<dbReference type="InterPro" id="IPR051058">
    <property type="entry name" value="GDSL_Est/Lipase"/>
</dbReference>
<evidence type="ECO:0000313" key="2">
    <source>
        <dbReference type="EMBL" id="OCH86252.1"/>
    </source>
</evidence>
<evidence type="ECO:0000256" key="1">
    <source>
        <dbReference type="ARBA" id="ARBA00022801"/>
    </source>
</evidence>
<keyword evidence="3" id="KW-1185">Reference proteome</keyword>
<organism evidence="2 3">
    <name type="scientific">Obba rivulosa</name>
    <dbReference type="NCBI Taxonomy" id="1052685"/>
    <lineage>
        <taxon>Eukaryota</taxon>
        <taxon>Fungi</taxon>
        <taxon>Dikarya</taxon>
        <taxon>Basidiomycota</taxon>
        <taxon>Agaricomycotina</taxon>
        <taxon>Agaricomycetes</taxon>
        <taxon>Polyporales</taxon>
        <taxon>Gelatoporiaceae</taxon>
        <taxon>Obba</taxon>
    </lineage>
</organism>
<dbReference type="GO" id="GO:0016788">
    <property type="term" value="F:hydrolase activity, acting on ester bonds"/>
    <property type="evidence" value="ECO:0007669"/>
    <property type="project" value="InterPro"/>
</dbReference>
<dbReference type="AlphaFoldDB" id="A0A8E2AQJ0"/>
<dbReference type="InterPro" id="IPR001087">
    <property type="entry name" value="GDSL"/>
</dbReference>
<sequence length="294" mass="32423">MAFIEEITEDEIQDGSSWNGLDKIHYLVIFGASYCDIGYNSSQPHPTEERPLGVRWPGRTYTEEGTPNWVGHLVSQYLSGRPAGHRPLVFDYAAGGNQVDGVRRQIETEFLPALGPKPEWAPWSASDTLFITWVGINDCAEATMNSIKSSVNQLLEGQEKLYEAGARNFVLIDVPPIHRLPVFANFGGGGEERAAIYASWNSHLREAIAAFSAAHPDTMAVVFSSWDTISRILDDPAEHGFSEEDVCLAGGAIWYDYLHPTSAVHDLIAWDLAAFLAAIPPRDEMSASDVWDEA</sequence>
<dbReference type="Gene3D" id="3.40.50.1110">
    <property type="entry name" value="SGNH hydrolase"/>
    <property type="match status" value="1"/>
</dbReference>
<keyword evidence="1" id="KW-0378">Hydrolase</keyword>
<name>A0A8E2AQJ0_9APHY</name>
<dbReference type="PANTHER" id="PTHR45648">
    <property type="entry name" value="GDSL LIPASE/ACYLHYDROLASE FAMILY PROTEIN (AFU_ORTHOLOGUE AFUA_4G14700)"/>
    <property type="match status" value="1"/>
</dbReference>
<accession>A0A8E2AQJ0</accession>
<dbReference type="Proteomes" id="UP000250043">
    <property type="component" value="Unassembled WGS sequence"/>
</dbReference>